<name>A0A1Q8RSQ8_9PEZI</name>
<keyword evidence="1" id="KW-0539">Nucleus</keyword>
<dbReference type="GO" id="GO:0008270">
    <property type="term" value="F:zinc ion binding"/>
    <property type="evidence" value="ECO:0007669"/>
    <property type="project" value="InterPro"/>
</dbReference>
<evidence type="ECO:0000313" key="4">
    <source>
        <dbReference type="EMBL" id="OLN87360.1"/>
    </source>
</evidence>
<feature type="region of interest" description="Disordered" evidence="2">
    <location>
        <begin position="420"/>
        <end position="444"/>
    </location>
</feature>
<dbReference type="AlphaFoldDB" id="A0A1Q8RSQ8"/>
<dbReference type="CDD" id="cd12148">
    <property type="entry name" value="fungal_TF_MHR"/>
    <property type="match status" value="1"/>
</dbReference>
<dbReference type="Pfam" id="PF04082">
    <property type="entry name" value="Fungal_trans"/>
    <property type="match status" value="1"/>
</dbReference>
<dbReference type="Proteomes" id="UP000186583">
    <property type="component" value="Unassembled WGS sequence"/>
</dbReference>
<protein>
    <recommendedName>
        <fullName evidence="3">Xylanolytic transcriptional activator regulatory domain-containing protein</fullName>
    </recommendedName>
</protein>
<comment type="caution">
    <text evidence="4">The sequence shown here is derived from an EMBL/GenBank/DDBJ whole genome shotgun (WGS) entry which is preliminary data.</text>
</comment>
<accession>A0A1Q8RSQ8</accession>
<dbReference type="GO" id="GO:0006351">
    <property type="term" value="P:DNA-templated transcription"/>
    <property type="evidence" value="ECO:0007669"/>
    <property type="project" value="InterPro"/>
</dbReference>
<dbReference type="EMBL" id="MPGH01000100">
    <property type="protein sequence ID" value="OLN87360.1"/>
    <property type="molecule type" value="Genomic_DNA"/>
</dbReference>
<reference evidence="4 5" key="1">
    <citation type="submission" date="2016-11" db="EMBL/GenBank/DDBJ databases">
        <title>Draft Genome Assembly of Colletotrichum chlorophyti a pathogen of herbaceous plants.</title>
        <authorList>
            <person name="Gan P."/>
            <person name="Narusaka M."/>
            <person name="Tsushima A."/>
            <person name="Narusaka Y."/>
            <person name="Takano Y."/>
            <person name="Shirasu K."/>
        </authorList>
    </citation>
    <scope>NUCLEOTIDE SEQUENCE [LARGE SCALE GENOMIC DNA]</scope>
    <source>
        <strain evidence="4 5">NTL11</strain>
    </source>
</reference>
<evidence type="ECO:0000256" key="1">
    <source>
        <dbReference type="ARBA" id="ARBA00023242"/>
    </source>
</evidence>
<dbReference type="InterPro" id="IPR007219">
    <property type="entry name" value="XnlR_reg_dom"/>
</dbReference>
<keyword evidence="5" id="KW-1185">Reference proteome</keyword>
<dbReference type="STRING" id="708187.A0A1Q8RSQ8"/>
<organism evidence="4 5">
    <name type="scientific">Colletotrichum chlorophyti</name>
    <dbReference type="NCBI Taxonomy" id="708187"/>
    <lineage>
        <taxon>Eukaryota</taxon>
        <taxon>Fungi</taxon>
        <taxon>Dikarya</taxon>
        <taxon>Ascomycota</taxon>
        <taxon>Pezizomycotina</taxon>
        <taxon>Sordariomycetes</taxon>
        <taxon>Hypocreomycetidae</taxon>
        <taxon>Glomerellales</taxon>
        <taxon>Glomerellaceae</taxon>
        <taxon>Colletotrichum</taxon>
    </lineage>
</organism>
<feature type="compositionally biased region" description="Low complexity" evidence="2">
    <location>
        <begin position="428"/>
        <end position="444"/>
    </location>
</feature>
<evidence type="ECO:0000259" key="3">
    <source>
        <dbReference type="Pfam" id="PF04082"/>
    </source>
</evidence>
<evidence type="ECO:0000313" key="5">
    <source>
        <dbReference type="Proteomes" id="UP000186583"/>
    </source>
</evidence>
<proteinExistence type="predicted"/>
<dbReference type="PANTHER" id="PTHR47431">
    <property type="entry name" value="ZN(II)2CYS6 TRANSCRIPTION FACTOR (EUROFUNG)-RELATED"/>
    <property type="match status" value="1"/>
</dbReference>
<gene>
    <name evidence="4" type="ORF">CCHL11_09280</name>
</gene>
<sequence>MSVGVANGQSSQQLISIPDANGLDTHHNPLSNITINLGVPDQAVFSISHGQIDNIENDPLIDSYYRNFHTFHPFLLPRKHLIRLDQVSRRQINVKPLIAAMRLVGHIYDAREWSITLKEYTESCISQLPPSEPVQVQCRLLYSIALFWHNFKVEAKREMDTAARLAVEQKMYRKEFAVDHGGDDPVLTECWRRTWWMLFIIDAYYTGTLGTMNFAVFDVEATVELPCEEAQYDSGTMEDFDSREFASEGTSFSSFTYLIGAVRCAALAISSTPKSATKEDSAHVIQSADSVLDGWLLLLPKDDKPVMTTVGEIDELMFQAHMLLALPVRPFHHTPFTTCMLSEAALALLSACNYLLKGKKLAIARDQIRLTIGCLKALGEIWPRTAKNVAEIQTIARHVLGLKAQSFIVSNLANSNGFQSPYGGENQSSTRSEAEASSSGGEGLVSLGSMDDVCGWYNLEDMGSDLAQWIGSVDSNTR</sequence>
<evidence type="ECO:0000256" key="2">
    <source>
        <dbReference type="SAM" id="MobiDB-lite"/>
    </source>
</evidence>
<dbReference type="GO" id="GO:0003677">
    <property type="term" value="F:DNA binding"/>
    <property type="evidence" value="ECO:0007669"/>
    <property type="project" value="InterPro"/>
</dbReference>
<dbReference type="PANTHER" id="PTHR47431:SF4">
    <property type="entry name" value="ZN(II)2CYS6 TRANSCRIPTION FACTOR (EUROFUNG)"/>
    <property type="match status" value="1"/>
</dbReference>
<dbReference type="OrthoDB" id="2399539at2759"/>
<feature type="domain" description="Xylanolytic transcriptional activator regulatory" evidence="3">
    <location>
        <begin position="127"/>
        <end position="244"/>
    </location>
</feature>